<proteinExistence type="predicted"/>
<organism evidence="2">
    <name type="scientific">Solanum chacoense</name>
    <name type="common">Chaco potato</name>
    <dbReference type="NCBI Taxonomy" id="4108"/>
    <lineage>
        <taxon>Eukaryota</taxon>
        <taxon>Viridiplantae</taxon>
        <taxon>Streptophyta</taxon>
        <taxon>Embryophyta</taxon>
        <taxon>Tracheophyta</taxon>
        <taxon>Spermatophyta</taxon>
        <taxon>Magnoliopsida</taxon>
        <taxon>eudicotyledons</taxon>
        <taxon>Gunneridae</taxon>
        <taxon>Pentapetalae</taxon>
        <taxon>asterids</taxon>
        <taxon>lamiids</taxon>
        <taxon>Solanales</taxon>
        <taxon>Solanaceae</taxon>
        <taxon>Solanoideae</taxon>
        <taxon>Solaneae</taxon>
        <taxon>Solanum</taxon>
    </lineage>
</organism>
<evidence type="ECO:0000256" key="1">
    <source>
        <dbReference type="SAM" id="MobiDB-lite"/>
    </source>
</evidence>
<protein>
    <submittedName>
        <fullName evidence="2">Putative ovule protein</fullName>
    </submittedName>
</protein>
<accession>A0A0V0GPB3</accession>
<evidence type="ECO:0000313" key="2">
    <source>
        <dbReference type="EMBL" id="JAP10111.1"/>
    </source>
</evidence>
<reference evidence="2" key="1">
    <citation type="submission" date="2015-12" db="EMBL/GenBank/DDBJ databases">
        <title>Gene expression during late stages of embryo sac development: a critical building block for successful pollen-pistil interactions.</title>
        <authorList>
            <person name="Liu Y."/>
            <person name="Joly V."/>
            <person name="Sabar M."/>
            <person name="Matton D.P."/>
        </authorList>
    </citation>
    <scope>NUCLEOTIDE SEQUENCE</scope>
</reference>
<feature type="region of interest" description="Disordered" evidence="1">
    <location>
        <begin position="56"/>
        <end position="78"/>
    </location>
</feature>
<feature type="compositionally biased region" description="Basic and acidic residues" evidence="1">
    <location>
        <begin position="64"/>
        <end position="78"/>
    </location>
</feature>
<sequence>MFNDKPGNYSVDQIKHGNYLKIVKVPKWKPKAQNQQPSAHLENYSIHVKRVVETTNTESGLWTTKEENDIRRDRNPSF</sequence>
<dbReference type="AlphaFoldDB" id="A0A0V0GPB3"/>
<dbReference type="EMBL" id="GEDG01033716">
    <property type="protein sequence ID" value="JAP10111.1"/>
    <property type="molecule type" value="Transcribed_RNA"/>
</dbReference>
<name>A0A0V0GPB3_SOLCH</name>